<sequence>MRYMTLFIISILIPGLVIAQNFLVDPAELANTLDGDWDTYSGDYSGRRYSNLTQVHKENVSDLTLAWTTEINFNVRRGNRDGNGIVTQLGGEGRGDIDIRSGSIKGSILEINGILYVTAPDHVWAMDARDGSEIWHYHWETRGGTHIANRGVAIWNDSVIFETPDNYLVSLNAYTGAENWHTEIASFELQYFSTMAPIAIRDRVIVGTGNDLDQPGFVQAFDAETGELIWKFYTVPMKEDDPGIETWPNLDAASHGGGNAWVPGVYDPETDLYIFGTGNPTPGYTGVARPGDNLFTCSLVAVNVTTGEMEWYFQTSPHDTHDWDSAQTPILIDGVIDGQPRKLVSTAARNGFFFTVDRVTGEHIITNKYSRTANWESHVRETGEPEPNPDKEATIPGTLVSPVEGGVANWQPPAFNPDTGLFYTQENNGYNMLYLTDPDPRGSMGLGGKSRSEVGSIQSAFQAIDYRTGEAVWRHEWPGGGGVNSGVLTTASGLVFTGDGRNNLVAFDGSNGELLWNTRIGNMSNPPQTFLVDGRQHLLVAVRERLFAFVMY</sequence>
<evidence type="ECO:0000256" key="3">
    <source>
        <dbReference type="ARBA" id="ARBA00022891"/>
    </source>
</evidence>
<dbReference type="SMART" id="SM00564">
    <property type="entry name" value="PQQ"/>
    <property type="match status" value="6"/>
</dbReference>
<evidence type="ECO:0000313" key="7">
    <source>
        <dbReference type="EMBL" id="PDH34685.1"/>
    </source>
</evidence>
<dbReference type="Pfam" id="PF13360">
    <property type="entry name" value="PQQ_2"/>
    <property type="match status" value="1"/>
</dbReference>
<evidence type="ECO:0000259" key="6">
    <source>
        <dbReference type="Pfam" id="PF13360"/>
    </source>
</evidence>
<dbReference type="Proteomes" id="UP000219329">
    <property type="component" value="Unassembled WGS sequence"/>
</dbReference>
<dbReference type="EMBL" id="NTJZ01000003">
    <property type="protein sequence ID" value="PDH34685.1"/>
    <property type="molecule type" value="Genomic_DNA"/>
</dbReference>
<feature type="domain" description="Pyrrolo-quinoline quinone repeat" evidence="5">
    <location>
        <begin position="37"/>
        <end position="365"/>
    </location>
</feature>
<dbReference type="GO" id="GO:0016491">
    <property type="term" value="F:oxidoreductase activity"/>
    <property type="evidence" value="ECO:0007669"/>
    <property type="project" value="UniProtKB-KW"/>
</dbReference>
<dbReference type="PROSITE" id="PS00364">
    <property type="entry name" value="BACTERIAL_PQQ_2"/>
    <property type="match status" value="1"/>
</dbReference>
<evidence type="ECO:0000256" key="2">
    <source>
        <dbReference type="ARBA" id="ARBA00008156"/>
    </source>
</evidence>
<evidence type="ECO:0000313" key="8">
    <source>
        <dbReference type="Proteomes" id="UP000219329"/>
    </source>
</evidence>
<dbReference type="InterPro" id="IPR030939">
    <property type="entry name" value="Acido_non_PQQ"/>
</dbReference>
<dbReference type="PANTHER" id="PTHR32303">
    <property type="entry name" value="QUINOPROTEIN ALCOHOL DEHYDROGENASE (CYTOCHROME C)"/>
    <property type="match status" value="1"/>
</dbReference>
<dbReference type="InterPro" id="IPR001479">
    <property type="entry name" value="Quinoprotein_DH_CS"/>
</dbReference>
<dbReference type="InterPro" id="IPR002372">
    <property type="entry name" value="PQQ_rpt_dom"/>
</dbReference>
<dbReference type="Gene3D" id="2.140.10.10">
    <property type="entry name" value="Quinoprotein alcohol dehydrogenase-like superfamily"/>
    <property type="match status" value="1"/>
</dbReference>
<dbReference type="SUPFAM" id="SSF50998">
    <property type="entry name" value="Quinoprotein alcohol dehydrogenase-like"/>
    <property type="match status" value="1"/>
</dbReference>
<evidence type="ECO:0000259" key="5">
    <source>
        <dbReference type="Pfam" id="PF01011"/>
    </source>
</evidence>
<dbReference type="Pfam" id="PF01011">
    <property type="entry name" value="PQQ"/>
    <property type="match status" value="1"/>
</dbReference>
<dbReference type="InterPro" id="IPR018391">
    <property type="entry name" value="PQQ_b-propeller_rpt"/>
</dbReference>
<dbReference type="NCBIfam" id="TIGR04528">
    <property type="entry name" value="acido_non_PQQ"/>
    <property type="match status" value="1"/>
</dbReference>
<name>A0A2A5WDR1_9GAMM</name>
<proteinExistence type="inferred from homology"/>
<comment type="caution">
    <text evidence="7">The sequence shown here is derived from an EMBL/GenBank/DDBJ whole genome shotgun (WGS) entry which is preliminary data.</text>
</comment>
<dbReference type="AlphaFoldDB" id="A0A2A5WDR1"/>
<keyword evidence="4" id="KW-0560">Oxidoreductase</keyword>
<evidence type="ECO:0000256" key="1">
    <source>
        <dbReference type="ARBA" id="ARBA00001931"/>
    </source>
</evidence>
<evidence type="ECO:0000256" key="4">
    <source>
        <dbReference type="ARBA" id="ARBA00023002"/>
    </source>
</evidence>
<keyword evidence="3" id="KW-0634">PQQ</keyword>
<protein>
    <submittedName>
        <fullName evidence="7">Pyrrolo-quinoline quinone</fullName>
    </submittedName>
</protein>
<gene>
    <name evidence="7" type="ORF">CNF02_04860</name>
</gene>
<feature type="domain" description="Pyrrolo-quinoline quinone repeat" evidence="6">
    <location>
        <begin position="462"/>
        <end position="541"/>
    </location>
</feature>
<accession>A0A2A5WDR1</accession>
<comment type="cofactor">
    <cofactor evidence="1">
        <name>pyrroloquinoline quinone</name>
        <dbReference type="ChEBI" id="CHEBI:58442"/>
    </cofactor>
</comment>
<organism evidence="7 8">
    <name type="scientific">OM182 bacterium MED-G28</name>
    <dbReference type="NCBI Taxonomy" id="1986256"/>
    <lineage>
        <taxon>Bacteria</taxon>
        <taxon>Pseudomonadati</taxon>
        <taxon>Pseudomonadota</taxon>
        <taxon>Gammaproteobacteria</taxon>
        <taxon>OMG group</taxon>
        <taxon>OM182 clade</taxon>
    </lineage>
</organism>
<comment type="similarity">
    <text evidence="2">Belongs to the bacterial PQQ dehydrogenase family.</text>
</comment>
<dbReference type="GO" id="GO:0030288">
    <property type="term" value="C:outer membrane-bounded periplasmic space"/>
    <property type="evidence" value="ECO:0007669"/>
    <property type="project" value="InterPro"/>
</dbReference>
<dbReference type="InterPro" id="IPR011047">
    <property type="entry name" value="Quinoprotein_ADH-like_sf"/>
</dbReference>
<reference evidence="7 8" key="1">
    <citation type="submission" date="2017-08" db="EMBL/GenBank/DDBJ databases">
        <title>Fine stratification of microbial communities through a metagenomic profile of the photic zone.</title>
        <authorList>
            <person name="Haro-Moreno J.M."/>
            <person name="Lopez-Perez M."/>
            <person name="De La Torre J."/>
            <person name="Picazo A."/>
            <person name="Camacho A."/>
            <person name="Rodriguez-Valera F."/>
        </authorList>
    </citation>
    <scope>NUCLEOTIDE SEQUENCE [LARGE SCALE GENOMIC DNA]</scope>
    <source>
        <strain evidence="7">MED-G28</strain>
    </source>
</reference>